<reference evidence="1 2" key="1">
    <citation type="submission" date="2019-04" db="EMBL/GenBank/DDBJ databases">
        <title>Bacillus sediminilitoris sp. nov., isolated from a tidal flat sediment on the East China Sea.</title>
        <authorList>
            <person name="Wei Y."/>
            <person name="Mao H."/>
            <person name="Fang J."/>
        </authorList>
    </citation>
    <scope>NUCLEOTIDE SEQUENCE [LARGE SCALE GENOMIC DNA]</scope>
    <source>
        <strain evidence="1 2">DSL-17</strain>
    </source>
</reference>
<name>A0A4S4BZ60_9BACI</name>
<protein>
    <submittedName>
        <fullName evidence="1">Aldolase</fullName>
    </submittedName>
</protein>
<keyword evidence="2" id="KW-1185">Reference proteome</keyword>
<evidence type="ECO:0000313" key="2">
    <source>
        <dbReference type="Proteomes" id="UP000310334"/>
    </source>
</evidence>
<dbReference type="InterPro" id="IPR027417">
    <property type="entry name" value="P-loop_NTPase"/>
</dbReference>
<proteinExistence type="predicted"/>
<dbReference type="EMBL" id="SSNT01000006">
    <property type="protein sequence ID" value="THF80555.1"/>
    <property type="molecule type" value="Genomic_DNA"/>
</dbReference>
<evidence type="ECO:0000313" key="1">
    <source>
        <dbReference type="EMBL" id="THF80555.1"/>
    </source>
</evidence>
<organism evidence="1 2">
    <name type="scientific">Metabacillus sediminilitoris</name>
    <dbReference type="NCBI Taxonomy" id="2567941"/>
    <lineage>
        <taxon>Bacteria</taxon>
        <taxon>Bacillati</taxon>
        <taxon>Bacillota</taxon>
        <taxon>Bacilli</taxon>
        <taxon>Bacillales</taxon>
        <taxon>Bacillaceae</taxon>
        <taxon>Metabacillus</taxon>
    </lineage>
</organism>
<dbReference type="RefSeq" id="WP_136353081.1">
    <property type="nucleotide sequence ID" value="NZ_CP046266.1"/>
</dbReference>
<dbReference type="AlphaFoldDB" id="A0A4S4BZ60"/>
<dbReference type="Gene3D" id="3.40.50.300">
    <property type="entry name" value="P-loop containing nucleotide triphosphate hydrolases"/>
    <property type="match status" value="1"/>
</dbReference>
<dbReference type="SUPFAM" id="SSF53795">
    <property type="entry name" value="PEP carboxykinase-like"/>
    <property type="match status" value="1"/>
</dbReference>
<gene>
    <name evidence="1" type="ORF">E6W99_09140</name>
</gene>
<sequence>MDKTAKGITYKAFGLSIYSYFHLPELNQVTIQDDEVDIVIENDDLSKLWLEQVKENEYFFVKKNFILFRVPDVAIFLVKNGKEIIVSPIRTIDEQQIRLYILGTCMGAILLQRNILPLHGSAIAIDGKAYAIVGDSGAGKSTLASALLDKGYKLISDDVIPISFLGNHIPVVTPTYPQQKLWLESLNQFGMESKEFQPIVLRDTKFAIPVAHQFASNQLPLAGIFELVKNEHDEIAIQSIEKLQRLHTLFKHTYRNSFIIRSGLMQWHFHTTTNIVNKISFYQLCRPTVRFTAHELSDLILSTIKGEEKVI</sequence>
<accession>A0A4S4BZ60</accession>
<comment type="caution">
    <text evidence="1">The sequence shown here is derived from an EMBL/GenBank/DDBJ whole genome shotgun (WGS) entry which is preliminary data.</text>
</comment>
<dbReference type="OrthoDB" id="5430844at2"/>
<dbReference type="Proteomes" id="UP000310334">
    <property type="component" value="Unassembled WGS sequence"/>
</dbReference>